<dbReference type="AlphaFoldDB" id="V9W3D7"/>
<evidence type="ECO:0000313" key="3">
    <source>
        <dbReference type="Proteomes" id="UP000018780"/>
    </source>
</evidence>
<feature type="region of interest" description="Disordered" evidence="1">
    <location>
        <begin position="15"/>
        <end position="34"/>
    </location>
</feature>
<dbReference type="HOGENOM" id="CLU_3374415_0_0_5"/>
<gene>
    <name evidence="2" type="ORF">METH_22825</name>
</gene>
<protein>
    <submittedName>
        <fullName evidence="2">Transposase</fullName>
    </submittedName>
</protein>
<dbReference type="KEGG" id="lmd:METH_22825"/>
<dbReference type="EMBL" id="CP006775">
    <property type="protein sequence ID" value="AHD03667.1"/>
    <property type="molecule type" value="Genomic_DNA"/>
</dbReference>
<evidence type="ECO:0000313" key="2">
    <source>
        <dbReference type="EMBL" id="AHD03667.1"/>
    </source>
</evidence>
<sequence>MQQIATEWLWSYNNERPNMGNGGMTPAQKLRMAA</sequence>
<keyword evidence="2" id="KW-0614">Plasmid</keyword>
<geneLocation type="plasmid" evidence="3">
    <name>2</name>
</geneLocation>
<keyword evidence="3" id="KW-1185">Reference proteome</keyword>
<proteinExistence type="predicted"/>
<accession>V9W3D7</accession>
<name>V9W3D7_9RHOB</name>
<organism evidence="2 3">
    <name type="scientific">Leisingera methylohalidivorans DSM 14336</name>
    <dbReference type="NCBI Taxonomy" id="999552"/>
    <lineage>
        <taxon>Bacteria</taxon>
        <taxon>Pseudomonadati</taxon>
        <taxon>Pseudomonadota</taxon>
        <taxon>Alphaproteobacteria</taxon>
        <taxon>Rhodobacterales</taxon>
        <taxon>Roseobacteraceae</taxon>
        <taxon>Leisingera</taxon>
    </lineage>
</organism>
<reference evidence="2 3" key="1">
    <citation type="submission" date="2013-09" db="EMBL/GenBank/DDBJ databases">
        <authorList>
            <consortium name="DOE Joint Genome Institute"/>
            <person name="Klenk H.-P."/>
            <person name="Huntemann M."/>
            <person name="Han J."/>
            <person name="Chen A."/>
            <person name="Kyrpides N."/>
            <person name="Mavromatis K."/>
            <person name="Markowitz V."/>
            <person name="Palaniappan K."/>
            <person name="Ivanova N."/>
            <person name="Schaumberg A."/>
            <person name="Pati A."/>
            <person name="Liolios K."/>
            <person name="Nordberg H.P."/>
            <person name="Cantor M.N."/>
            <person name="Hua S.X."/>
            <person name="Woyke T."/>
        </authorList>
    </citation>
    <scope>NUCLEOTIDE SEQUENCE [LARGE SCALE GENOMIC DNA]</scope>
    <source>
        <strain evidence="2 3">DSM 14336</strain>
        <plasmid evidence="3">2</plasmid>
    </source>
</reference>
<evidence type="ECO:0000256" key="1">
    <source>
        <dbReference type="SAM" id="MobiDB-lite"/>
    </source>
</evidence>
<dbReference type="Proteomes" id="UP000018780">
    <property type="component" value="Plasmid unnamed2"/>
</dbReference>